<evidence type="ECO:0000313" key="2">
    <source>
        <dbReference type="EMBL" id="KAJ8878108.1"/>
    </source>
</evidence>
<proteinExistence type="predicted"/>
<name>A0ABQ9H1Q0_9NEOP</name>
<comment type="caution">
    <text evidence="2">The sequence shown here is derived from an EMBL/GenBank/DDBJ whole genome shotgun (WGS) entry which is preliminary data.</text>
</comment>
<feature type="region of interest" description="Disordered" evidence="1">
    <location>
        <begin position="128"/>
        <end position="195"/>
    </location>
</feature>
<sequence length="472" mass="50490">MREEMCVCAGFIVVASCVMTFEARDSAAKVVPARYKLNNTASVSHGHGHQQPQPGGAASTVAPRQSSVRGGSARRTAGCQTRWDAAGLGLYQHAAAAAAAEVGASPSGSDAISRRALTAAFVQFSRALQHRQPSTESAGSHGRLGPPPHHVVPASLGKSPSAPNLCDRPPSPQPSPSPTRGRPRRPVRPVRTSLRPSCAFLSPRLLQRQALSMDNPGCRGCGCRSPPLGLRSGRSTRSGSRESLELGASAGVGGSQASMAMDLHLPDDCPVTLSVRDQSRRSDTARRHPLMRQRPVEDEAVGSPRGRVLVRADTELLPAPRCRANTADCSRRLPPQRSGSLLHGSVKLNYSRSNVDDYRHRRESICSELGRRPRRASLSKANILRVGAEGMQPLPYTISRPVIEGGEHRTVVPGHSQQDEPCSLQELRVRAPQASSDSADTQVTRLSLSSHNSRQQLHLDLLEAAPQPASSE</sequence>
<feature type="compositionally biased region" description="Low complexity" evidence="1">
    <location>
        <begin position="228"/>
        <end position="238"/>
    </location>
</feature>
<feature type="region of interest" description="Disordered" evidence="1">
    <location>
        <begin position="222"/>
        <end position="252"/>
    </location>
</feature>
<organism evidence="2 3">
    <name type="scientific">Dryococelus australis</name>
    <dbReference type="NCBI Taxonomy" id="614101"/>
    <lineage>
        <taxon>Eukaryota</taxon>
        <taxon>Metazoa</taxon>
        <taxon>Ecdysozoa</taxon>
        <taxon>Arthropoda</taxon>
        <taxon>Hexapoda</taxon>
        <taxon>Insecta</taxon>
        <taxon>Pterygota</taxon>
        <taxon>Neoptera</taxon>
        <taxon>Polyneoptera</taxon>
        <taxon>Phasmatodea</taxon>
        <taxon>Verophasmatodea</taxon>
        <taxon>Anareolatae</taxon>
        <taxon>Phasmatidae</taxon>
        <taxon>Eurycanthinae</taxon>
        <taxon>Dryococelus</taxon>
    </lineage>
</organism>
<dbReference type="Proteomes" id="UP001159363">
    <property type="component" value="Chromosome 7"/>
</dbReference>
<reference evidence="2 3" key="1">
    <citation type="submission" date="2023-02" db="EMBL/GenBank/DDBJ databases">
        <title>LHISI_Scaffold_Assembly.</title>
        <authorList>
            <person name="Stuart O.P."/>
            <person name="Cleave R."/>
            <person name="Magrath M.J.L."/>
            <person name="Mikheyev A.S."/>
        </authorList>
    </citation>
    <scope>NUCLEOTIDE SEQUENCE [LARGE SCALE GENOMIC DNA]</scope>
    <source>
        <strain evidence="2">Daus_M_001</strain>
        <tissue evidence="2">Leg muscle</tissue>
    </source>
</reference>
<accession>A0ABQ9H1Q0</accession>
<evidence type="ECO:0000313" key="3">
    <source>
        <dbReference type="Proteomes" id="UP001159363"/>
    </source>
</evidence>
<gene>
    <name evidence="2" type="ORF">PR048_022575</name>
</gene>
<feature type="compositionally biased region" description="Polar residues" evidence="1">
    <location>
        <begin position="433"/>
        <end position="454"/>
    </location>
</feature>
<feature type="region of interest" description="Disordered" evidence="1">
    <location>
        <begin position="430"/>
        <end position="454"/>
    </location>
</feature>
<dbReference type="EMBL" id="JARBHB010000008">
    <property type="protein sequence ID" value="KAJ8878108.1"/>
    <property type="molecule type" value="Genomic_DNA"/>
</dbReference>
<dbReference type="PROSITE" id="PS51257">
    <property type="entry name" value="PROKAR_LIPOPROTEIN"/>
    <property type="match status" value="1"/>
</dbReference>
<protein>
    <submittedName>
        <fullName evidence="2">Uncharacterized protein</fullName>
    </submittedName>
</protein>
<evidence type="ECO:0000256" key="1">
    <source>
        <dbReference type="SAM" id="MobiDB-lite"/>
    </source>
</evidence>
<feature type="region of interest" description="Disordered" evidence="1">
    <location>
        <begin position="41"/>
        <end position="77"/>
    </location>
</feature>
<keyword evidence="3" id="KW-1185">Reference proteome</keyword>